<name>A0ABZ2I8L5_9HYPH</name>
<dbReference type="EMBL" id="CP146275">
    <property type="protein sequence ID" value="WWT33442.1"/>
    <property type="molecule type" value="Genomic_DNA"/>
</dbReference>
<keyword evidence="2" id="KW-1133">Transmembrane helix</keyword>
<evidence type="ECO:0000259" key="3">
    <source>
        <dbReference type="Pfam" id="PF13717"/>
    </source>
</evidence>
<protein>
    <submittedName>
        <fullName evidence="4">Zinc-ribbon domain-containing protein</fullName>
    </submittedName>
</protein>
<sequence>MIITCPNCQTRYKLGSDALSATGRQVQCAACSELWYATPSFPNPSVPRPDPEPSDDELIFRADADTLFSAADEELLDASFLRAQAAPGTPAPDDERPTEPRPETAAHHPLPSIDTAGNRARIEALARRRNGMLAAHPIARFRRFFRIALVVFIVAALIAAFTLRTEIVSAVPQLDGLYRLVGLGTNVIGLDFTEIKTLRTTQNGNPAIVVNAKISNITNRITYVPSVLVSLLDGAGAIVYEWTVTPATRNVLPGDTLAIDAQLIGPPQGVTNIRLSFVDGANGAAAER</sequence>
<keyword evidence="5" id="KW-1185">Reference proteome</keyword>
<dbReference type="Proteomes" id="UP001369958">
    <property type="component" value="Chromosome"/>
</dbReference>
<keyword evidence="2" id="KW-0812">Transmembrane</keyword>
<reference evidence="4 5" key="1">
    <citation type="submission" date="2024-02" db="EMBL/GenBank/DDBJ databases">
        <title>Complete genome sequence of Pelagibacterium nitratireducens ZH15.</title>
        <authorList>
            <person name="Zhao L.H."/>
        </authorList>
    </citation>
    <scope>NUCLEOTIDE SEQUENCE [LARGE SCALE GENOMIC DNA]</scope>
    <source>
        <strain evidence="4 5">ZH15</strain>
    </source>
</reference>
<dbReference type="Pfam" id="PF13717">
    <property type="entry name" value="Zn_ribbon_4"/>
    <property type="match status" value="1"/>
</dbReference>
<evidence type="ECO:0000313" key="4">
    <source>
        <dbReference type="EMBL" id="WWT33442.1"/>
    </source>
</evidence>
<keyword evidence="2" id="KW-0472">Membrane</keyword>
<proteinExistence type="predicted"/>
<feature type="compositionally biased region" description="Basic and acidic residues" evidence="1">
    <location>
        <begin position="93"/>
        <end position="106"/>
    </location>
</feature>
<dbReference type="RefSeq" id="WP_338608988.1">
    <property type="nucleotide sequence ID" value="NZ_CP146275.1"/>
</dbReference>
<feature type="transmembrane region" description="Helical" evidence="2">
    <location>
        <begin position="144"/>
        <end position="163"/>
    </location>
</feature>
<organism evidence="4 5">
    <name type="scientific">Pelagibacterium nitratireducens</name>
    <dbReference type="NCBI Taxonomy" id="1046114"/>
    <lineage>
        <taxon>Bacteria</taxon>
        <taxon>Pseudomonadati</taxon>
        <taxon>Pseudomonadota</taxon>
        <taxon>Alphaproteobacteria</taxon>
        <taxon>Hyphomicrobiales</taxon>
        <taxon>Devosiaceae</taxon>
        <taxon>Pelagibacterium</taxon>
    </lineage>
</organism>
<accession>A0ABZ2I8L5</accession>
<evidence type="ECO:0000256" key="1">
    <source>
        <dbReference type="SAM" id="MobiDB-lite"/>
    </source>
</evidence>
<feature type="domain" description="Zinc finger/thioredoxin putative" evidence="3">
    <location>
        <begin position="1"/>
        <end position="35"/>
    </location>
</feature>
<dbReference type="NCBIfam" id="TIGR02098">
    <property type="entry name" value="MJ0042_CXXC"/>
    <property type="match status" value="1"/>
</dbReference>
<dbReference type="InterPro" id="IPR011723">
    <property type="entry name" value="Znf/thioredoxin_put"/>
</dbReference>
<evidence type="ECO:0000256" key="2">
    <source>
        <dbReference type="SAM" id="Phobius"/>
    </source>
</evidence>
<gene>
    <name evidence="4" type="ORF">V6617_02950</name>
</gene>
<feature type="region of interest" description="Disordered" evidence="1">
    <location>
        <begin position="86"/>
        <end position="114"/>
    </location>
</feature>
<evidence type="ECO:0000313" key="5">
    <source>
        <dbReference type="Proteomes" id="UP001369958"/>
    </source>
</evidence>